<dbReference type="GO" id="GO:0004842">
    <property type="term" value="F:ubiquitin-protein transferase activity"/>
    <property type="evidence" value="ECO:0007669"/>
    <property type="project" value="InterPro"/>
</dbReference>
<dbReference type="Pfam" id="PF14570">
    <property type="entry name" value="zf-RING_4"/>
    <property type="match status" value="1"/>
</dbReference>
<dbReference type="PANTHER" id="PTHR12603:SF0">
    <property type="entry name" value="CCR4-NOT TRANSCRIPTION COMPLEX SUBUNIT 4"/>
    <property type="match status" value="1"/>
</dbReference>
<keyword evidence="5" id="KW-1185">Reference proteome</keyword>
<dbReference type="InterPro" id="IPR039780">
    <property type="entry name" value="Mot2"/>
</dbReference>
<dbReference type="CDD" id="cd16618">
    <property type="entry name" value="mRING-HC-C4C4_CNOT4"/>
    <property type="match status" value="1"/>
</dbReference>
<feature type="compositionally biased region" description="Low complexity" evidence="2">
    <location>
        <begin position="126"/>
        <end position="137"/>
    </location>
</feature>
<keyword evidence="1" id="KW-0479">Metal-binding</keyword>
<sequence>MGFDAISNAHVYVFPKDSSKKNKGNKMVKSKHNKLDLLREQCLIQVGNKEYKTETNDINRAIHPSIQNGIDGYQRRGNIPRRVRRETHEFLLPIHNNESISWINSSVDKKSVCNDPSNVNNRRRNISSSSSSCSSSGSEEEKRCFDNWERVADALGNVSSESRDGSKSVRKSRAWSPDDVFRPQSLPRISKQQMKPIPVSTNVRSRDLTMLSWRKVVEQERERQSCVCPICCEDLDVTDSSFRPCPCGFRLCLFCHKRINEVDGRCPGCRKRYGSGNAGPGLCSASLRFQMADSCSF</sequence>
<name>A0AAW1JAC0_SAPOF</name>
<dbReference type="Gene3D" id="3.30.40.10">
    <property type="entry name" value="Zinc/RING finger domain, C3HC4 (zinc finger)"/>
    <property type="match status" value="1"/>
</dbReference>
<reference evidence="4" key="1">
    <citation type="submission" date="2024-03" db="EMBL/GenBank/DDBJ databases">
        <title>WGS assembly of Saponaria officinalis var. Norfolk2.</title>
        <authorList>
            <person name="Jenkins J."/>
            <person name="Shu S."/>
            <person name="Grimwood J."/>
            <person name="Barry K."/>
            <person name="Goodstein D."/>
            <person name="Schmutz J."/>
            <person name="Leebens-Mack J."/>
            <person name="Osbourn A."/>
        </authorList>
    </citation>
    <scope>NUCLEOTIDE SEQUENCE [LARGE SCALE GENOMIC DNA]</scope>
    <source>
        <strain evidence="4">JIC</strain>
    </source>
</reference>
<dbReference type="GO" id="GO:0008270">
    <property type="term" value="F:zinc ion binding"/>
    <property type="evidence" value="ECO:0007669"/>
    <property type="project" value="UniProtKB-KW"/>
</dbReference>
<dbReference type="PROSITE" id="PS50089">
    <property type="entry name" value="ZF_RING_2"/>
    <property type="match status" value="1"/>
</dbReference>
<dbReference type="AlphaFoldDB" id="A0AAW1JAC0"/>
<keyword evidence="1" id="KW-0862">Zinc</keyword>
<evidence type="ECO:0000313" key="5">
    <source>
        <dbReference type="Proteomes" id="UP001443914"/>
    </source>
</evidence>
<evidence type="ECO:0000313" key="4">
    <source>
        <dbReference type="EMBL" id="KAK9700139.1"/>
    </source>
</evidence>
<dbReference type="Proteomes" id="UP001443914">
    <property type="component" value="Unassembled WGS sequence"/>
</dbReference>
<feature type="region of interest" description="Disordered" evidence="2">
    <location>
        <begin position="112"/>
        <end position="139"/>
    </location>
</feature>
<dbReference type="InterPro" id="IPR013083">
    <property type="entry name" value="Znf_RING/FYVE/PHD"/>
</dbReference>
<comment type="caution">
    <text evidence="4">The sequence shown here is derived from an EMBL/GenBank/DDBJ whole genome shotgun (WGS) entry which is preliminary data.</text>
</comment>
<feature type="domain" description="RING-type" evidence="3">
    <location>
        <begin position="228"/>
        <end position="270"/>
    </location>
</feature>
<dbReference type="EMBL" id="JBDFQZ010000008">
    <property type="protein sequence ID" value="KAK9700139.1"/>
    <property type="molecule type" value="Genomic_DNA"/>
</dbReference>
<evidence type="ECO:0000259" key="3">
    <source>
        <dbReference type="PROSITE" id="PS50089"/>
    </source>
</evidence>
<keyword evidence="1" id="KW-0863">Zinc-finger</keyword>
<evidence type="ECO:0000256" key="2">
    <source>
        <dbReference type="SAM" id="MobiDB-lite"/>
    </source>
</evidence>
<protein>
    <recommendedName>
        <fullName evidence="3">RING-type domain-containing protein</fullName>
    </recommendedName>
</protein>
<organism evidence="4 5">
    <name type="scientific">Saponaria officinalis</name>
    <name type="common">Common soapwort</name>
    <name type="synonym">Lychnis saponaria</name>
    <dbReference type="NCBI Taxonomy" id="3572"/>
    <lineage>
        <taxon>Eukaryota</taxon>
        <taxon>Viridiplantae</taxon>
        <taxon>Streptophyta</taxon>
        <taxon>Embryophyta</taxon>
        <taxon>Tracheophyta</taxon>
        <taxon>Spermatophyta</taxon>
        <taxon>Magnoliopsida</taxon>
        <taxon>eudicotyledons</taxon>
        <taxon>Gunneridae</taxon>
        <taxon>Pentapetalae</taxon>
        <taxon>Caryophyllales</taxon>
        <taxon>Caryophyllaceae</taxon>
        <taxon>Caryophylleae</taxon>
        <taxon>Saponaria</taxon>
    </lineage>
</organism>
<gene>
    <name evidence="4" type="ORF">RND81_08G219600</name>
</gene>
<dbReference type="GO" id="GO:0030014">
    <property type="term" value="C:CCR4-NOT complex"/>
    <property type="evidence" value="ECO:0007669"/>
    <property type="project" value="InterPro"/>
</dbReference>
<feature type="region of interest" description="Disordered" evidence="2">
    <location>
        <begin position="156"/>
        <end position="195"/>
    </location>
</feature>
<proteinExistence type="predicted"/>
<dbReference type="PANTHER" id="PTHR12603">
    <property type="entry name" value="CCR4-NOT TRANSCRIPTION COMPLEX RELATED"/>
    <property type="match status" value="1"/>
</dbReference>
<dbReference type="GO" id="GO:0016567">
    <property type="term" value="P:protein ubiquitination"/>
    <property type="evidence" value="ECO:0007669"/>
    <property type="project" value="TreeGrafter"/>
</dbReference>
<dbReference type="InterPro" id="IPR001841">
    <property type="entry name" value="Znf_RING"/>
</dbReference>
<evidence type="ECO:0000256" key="1">
    <source>
        <dbReference type="PROSITE-ProRule" id="PRU00175"/>
    </source>
</evidence>
<accession>A0AAW1JAC0</accession>
<dbReference type="SUPFAM" id="SSF57850">
    <property type="entry name" value="RING/U-box"/>
    <property type="match status" value="1"/>
</dbReference>
<dbReference type="InterPro" id="IPR039515">
    <property type="entry name" value="NOT4_mRING-HC-C4C4"/>
</dbReference>